<organism evidence="1 2">
    <name type="scientific">Heliocybe sulcata</name>
    <dbReference type="NCBI Taxonomy" id="5364"/>
    <lineage>
        <taxon>Eukaryota</taxon>
        <taxon>Fungi</taxon>
        <taxon>Dikarya</taxon>
        <taxon>Basidiomycota</taxon>
        <taxon>Agaricomycotina</taxon>
        <taxon>Agaricomycetes</taxon>
        <taxon>Gloeophyllales</taxon>
        <taxon>Gloeophyllaceae</taxon>
        <taxon>Heliocybe</taxon>
    </lineage>
</organism>
<dbReference type="AlphaFoldDB" id="A0A5C3N533"/>
<evidence type="ECO:0000313" key="1">
    <source>
        <dbReference type="EMBL" id="TFK52135.1"/>
    </source>
</evidence>
<dbReference type="OrthoDB" id="2750929at2759"/>
<gene>
    <name evidence="1" type="ORF">OE88DRAFT_1657199</name>
</gene>
<name>A0A5C3N533_9AGAM</name>
<sequence length="358" mass="40182">MQVRVNNTIATWKTRLGNWRNIRNTKQLVSFPGPRHELPAYVPRIHNARMQRRWNSTMDAVLPEDEHSLSTPDIPPVAKPRGRYKDGALLLLTLHRTLLHEDDFMTLSGAFYRRLHFLLAPEMPPLTLYYIHQGRDGAPLPFPSNAQGFLYWHAAAPALASQVRFRVTNSSDPATFSDGQDLQLPDCRPWNISVFDIASNSRYSGLRAHVLSEELVTRNILDISLSISTRAGARVLRPRAKSLLIWKFGQSFLVDFRSSGVCAWVIGSSRGEVFQLQRLFSVWASESGITGIVKRVLHTPFTGALLQLVYLVILTSSPVMLRESSGSVRTLGTARAQGNPDCRSPYRQSHRSCQVGGL</sequence>
<protein>
    <submittedName>
        <fullName evidence="1">Uncharacterized protein</fullName>
    </submittedName>
</protein>
<accession>A0A5C3N533</accession>
<proteinExistence type="predicted"/>
<evidence type="ECO:0000313" key="2">
    <source>
        <dbReference type="Proteomes" id="UP000305948"/>
    </source>
</evidence>
<reference evidence="1 2" key="1">
    <citation type="journal article" date="2019" name="Nat. Ecol. Evol.">
        <title>Megaphylogeny resolves global patterns of mushroom evolution.</title>
        <authorList>
            <person name="Varga T."/>
            <person name="Krizsan K."/>
            <person name="Foldi C."/>
            <person name="Dima B."/>
            <person name="Sanchez-Garcia M."/>
            <person name="Sanchez-Ramirez S."/>
            <person name="Szollosi G.J."/>
            <person name="Szarkandi J.G."/>
            <person name="Papp V."/>
            <person name="Albert L."/>
            <person name="Andreopoulos W."/>
            <person name="Angelini C."/>
            <person name="Antonin V."/>
            <person name="Barry K.W."/>
            <person name="Bougher N.L."/>
            <person name="Buchanan P."/>
            <person name="Buyck B."/>
            <person name="Bense V."/>
            <person name="Catcheside P."/>
            <person name="Chovatia M."/>
            <person name="Cooper J."/>
            <person name="Damon W."/>
            <person name="Desjardin D."/>
            <person name="Finy P."/>
            <person name="Geml J."/>
            <person name="Haridas S."/>
            <person name="Hughes K."/>
            <person name="Justo A."/>
            <person name="Karasinski D."/>
            <person name="Kautmanova I."/>
            <person name="Kiss B."/>
            <person name="Kocsube S."/>
            <person name="Kotiranta H."/>
            <person name="LaButti K.M."/>
            <person name="Lechner B.E."/>
            <person name="Liimatainen K."/>
            <person name="Lipzen A."/>
            <person name="Lukacs Z."/>
            <person name="Mihaltcheva S."/>
            <person name="Morgado L.N."/>
            <person name="Niskanen T."/>
            <person name="Noordeloos M.E."/>
            <person name="Ohm R.A."/>
            <person name="Ortiz-Santana B."/>
            <person name="Ovrebo C."/>
            <person name="Racz N."/>
            <person name="Riley R."/>
            <person name="Savchenko A."/>
            <person name="Shiryaev A."/>
            <person name="Soop K."/>
            <person name="Spirin V."/>
            <person name="Szebenyi C."/>
            <person name="Tomsovsky M."/>
            <person name="Tulloss R.E."/>
            <person name="Uehling J."/>
            <person name="Grigoriev I.V."/>
            <person name="Vagvolgyi C."/>
            <person name="Papp T."/>
            <person name="Martin F.M."/>
            <person name="Miettinen O."/>
            <person name="Hibbett D.S."/>
            <person name="Nagy L.G."/>
        </authorList>
    </citation>
    <scope>NUCLEOTIDE SEQUENCE [LARGE SCALE GENOMIC DNA]</scope>
    <source>
        <strain evidence="1 2">OMC1185</strain>
    </source>
</reference>
<dbReference type="EMBL" id="ML213509">
    <property type="protein sequence ID" value="TFK52135.1"/>
    <property type="molecule type" value="Genomic_DNA"/>
</dbReference>
<dbReference type="Proteomes" id="UP000305948">
    <property type="component" value="Unassembled WGS sequence"/>
</dbReference>
<keyword evidence="2" id="KW-1185">Reference proteome</keyword>